<accession>A0ABS4J3L9</accession>
<sequence>MDITIFNDKKAFLLYGVSKIHEEHKEFSKEIFEVINPVWAEVKEKSLSHKGINHVVYDVNHILFAGIELNEPIEVGIKLKEREFVFEQYAYYKHIGPYNELDDAHRKIRSHIEALGREFTFPILEIYENPSDDETKLETEILYTLKVQEK</sequence>
<reference evidence="1 2" key="1">
    <citation type="submission" date="2021-03" db="EMBL/GenBank/DDBJ databases">
        <title>Genomic Encyclopedia of Type Strains, Phase IV (KMG-IV): sequencing the most valuable type-strain genomes for metagenomic binning, comparative biology and taxonomic classification.</title>
        <authorList>
            <person name="Goeker M."/>
        </authorList>
    </citation>
    <scope>NUCLEOTIDE SEQUENCE [LARGE SCALE GENOMIC DNA]</scope>
    <source>
        <strain evidence="1 2">DSM 26048</strain>
    </source>
</reference>
<dbReference type="EMBL" id="JAGGLB010000025">
    <property type="protein sequence ID" value="MBP1994437.1"/>
    <property type="molecule type" value="Genomic_DNA"/>
</dbReference>
<dbReference type="RefSeq" id="WP_209976276.1">
    <property type="nucleotide sequence ID" value="NZ_JAGGLB010000025.1"/>
</dbReference>
<dbReference type="Gene3D" id="3.20.80.10">
    <property type="entry name" value="Regulatory factor, effector binding domain"/>
    <property type="match status" value="1"/>
</dbReference>
<gene>
    <name evidence="1" type="ORF">J2Z66_006073</name>
</gene>
<comment type="caution">
    <text evidence="1">The sequence shown here is derived from an EMBL/GenBank/DDBJ whole genome shotgun (WGS) entry which is preliminary data.</text>
</comment>
<name>A0ABS4J3L9_9BACL</name>
<dbReference type="Proteomes" id="UP001519287">
    <property type="component" value="Unassembled WGS sequence"/>
</dbReference>
<evidence type="ECO:0000313" key="2">
    <source>
        <dbReference type="Proteomes" id="UP001519287"/>
    </source>
</evidence>
<evidence type="ECO:0000313" key="1">
    <source>
        <dbReference type="EMBL" id="MBP1994437.1"/>
    </source>
</evidence>
<proteinExistence type="predicted"/>
<dbReference type="SUPFAM" id="SSF55136">
    <property type="entry name" value="Probable bacterial effector-binding domain"/>
    <property type="match status" value="1"/>
</dbReference>
<keyword evidence="2" id="KW-1185">Reference proteome</keyword>
<protein>
    <submittedName>
        <fullName evidence="1">Effector-binding domain-containing protein</fullName>
    </submittedName>
</protein>
<organism evidence="1 2">
    <name type="scientific">Paenibacillus eucommiae</name>
    <dbReference type="NCBI Taxonomy" id="1355755"/>
    <lineage>
        <taxon>Bacteria</taxon>
        <taxon>Bacillati</taxon>
        <taxon>Bacillota</taxon>
        <taxon>Bacilli</taxon>
        <taxon>Bacillales</taxon>
        <taxon>Paenibacillaceae</taxon>
        <taxon>Paenibacillus</taxon>
    </lineage>
</organism>
<dbReference type="InterPro" id="IPR011256">
    <property type="entry name" value="Reg_factor_effector_dom_sf"/>
</dbReference>